<reference evidence="1 2" key="1">
    <citation type="journal article" date="2014" name="Nature">
        <title>The genome of the recently domesticated crop plant sugar beet (Beta vulgaris).</title>
        <authorList>
            <person name="Dohm J.C."/>
            <person name="Minoche A.E."/>
            <person name="Holtgrawe D."/>
            <person name="Capella-Gutierrez S."/>
            <person name="Zakrzewski F."/>
            <person name="Tafer H."/>
            <person name="Rupp O."/>
            <person name="Sorensen T.R."/>
            <person name="Stracke R."/>
            <person name="Reinhardt R."/>
            <person name="Goesmann A."/>
            <person name="Kraft T."/>
            <person name="Schulz B."/>
            <person name="Stadler P.F."/>
            <person name="Schmidt T."/>
            <person name="Gabaldon T."/>
            <person name="Lehrach H."/>
            <person name="Weisshaar B."/>
            <person name="Himmelbauer H."/>
        </authorList>
    </citation>
    <scope>NUCLEOTIDE SEQUENCE [LARGE SCALE GENOMIC DNA]</scope>
    <source>
        <tissue evidence="1">Taproot</tissue>
    </source>
</reference>
<dbReference type="EMBL" id="KQ094395">
    <property type="protein sequence ID" value="KMS94307.1"/>
    <property type="molecule type" value="Genomic_DNA"/>
</dbReference>
<name>A0A0J8B385_BETVV</name>
<evidence type="ECO:0000313" key="2">
    <source>
        <dbReference type="Proteomes" id="UP000035740"/>
    </source>
</evidence>
<keyword evidence="2" id="KW-1185">Reference proteome</keyword>
<dbReference type="Proteomes" id="UP000035740">
    <property type="component" value="Unassembled WGS sequence"/>
</dbReference>
<protein>
    <submittedName>
        <fullName evidence="1">Uncharacterized protein</fullName>
    </submittedName>
</protein>
<accession>A0A0J8B385</accession>
<gene>
    <name evidence="1" type="ORF">BVRB_022720</name>
</gene>
<organism evidence="1 2">
    <name type="scientific">Beta vulgaris subsp. vulgaris</name>
    <name type="common">Beet</name>
    <dbReference type="NCBI Taxonomy" id="3555"/>
    <lineage>
        <taxon>Eukaryota</taxon>
        <taxon>Viridiplantae</taxon>
        <taxon>Streptophyta</taxon>
        <taxon>Embryophyta</taxon>
        <taxon>Tracheophyta</taxon>
        <taxon>Spermatophyta</taxon>
        <taxon>Magnoliopsida</taxon>
        <taxon>eudicotyledons</taxon>
        <taxon>Gunneridae</taxon>
        <taxon>Pentapetalae</taxon>
        <taxon>Caryophyllales</taxon>
        <taxon>Chenopodiaceae</taxon>
        <taxon>Betoideae</taxon>
        <taxon>Beta</taxon>
    </lineage>
</organism>
<dbReference type="Gramene" id="KMS94307">
    <property type="protein sequence ID" value="KMS94307"/>
    <property type="gene ID" value="BVRB_022720"/>
</dbReference>
<proteinExistence type="predicted"/>
<evidence type="ECO:0000313" key="1">
    <source>
        <dbReference type="EMBL" id="KMS94307.1"/>
    </source>
</evidence>
<sequence length="60" mass="6862">MAKIASFRGSDSDENFRLHRSELMRQIDQFANAKRLREGLPPLPAELLVDFSSMPHISFS</sequence>
<dbReference type="AlphaFoldDB" id="A0A0J8B385"/>